<dbReference type="PANTHER" id="PTHR11945:SF818">
    <property type="entry name" value="AGAMOUS-LIKE MADS-BOX PROTEIN AGL62"/>
    <property type="match status" value="1"/>
</dbReference>
<gene>
    <name evidence="8" type="ORF">KIW84_065922</name>
</gene>
<dbReference type="CDD" id="cd00265">
    <property type="entry name" value="MADS_MEF2_like"/>
    <property type="match status" value="1"/>
</dbReference>
<feature type="compositionally biased region" description="Polar residues" evidence="6">
    <location>
        <begin position="170"/>
        <end position="202"/>
    </location>
</feature>
<proteinExistence type="predicted"/>
<evidence type="ECO:0000256" key="6">
    <source>
        <dbReference type="SAM" id="MobiDB-lite"/>
    </source>
</evidence>
<name>A0A9D5AAX3_PEA</name>
<reference evidence="8 9" key="1">
    <citation type="journal article" date="2022" name="Nat. Genet.">
        <title>Improved pea reference genome and pan-genome highlight genomic features and evolutionary characteristics.</title>
        <authorList>
            <person name="Yang T."/>
            <person name="Liu R."/>
            <person name="Luo Y."/>
            <person name="Hu S."/>
            <person name="Wang D."/>
            <person name="Wang C."/>
            <person name="Pandey M.K."/>
            <person name="Ge S."/>
            <person name="Xu Q."/>
            <person name="Li N."/>
            <person name="Li G."/>
            <person name="Huang Y."/>
            <person name="Saxena R.K."/>
            <person name="Ji Y."/>
            <person name="Li M."/>
            <person name="Yan X."/>
            <person name="He Y."/>
            <person name="Liu Y."/>
            <person name="Wang X."/>
            <person name="Xiang C."/>
            <person name="Varshney R.K."/>
            <person name="Ding H."/>
            <person name="Gao S."/>
            <person name="Zong X."/>
        </authorList>
    </citation>
    <scope>NUCLEOTIDE SEQUENCE [LARGE SCALE GENOMIC DNA]</scope>
    <source>
        <strain evidence="8 9">cv. Zhongwan 6</strain>
    </source>
</reference>
<keyword evidence="4" id="KW-0804">Transcription</keyword>
<evidence type="ECO:0000256" key="4">
    <source>
        <dbReference type="ARBA" id="ARBA00023163"/>
    </source>
</evidence>
<evidence type="ECO:0000256" key="2">
    <source>
        <dbReference type="ARBA" id="ARBA00023015"/>
    </source>
</evidence>
<dbReference type="FunFam" id="3.40.1810.10:FF:000006">
    <property type="entry name" value="Agamous-like MADS-box protein AGL62"/>
    <property type="match status" value="1"/>
</dbReference>
<dbReference type="SMART" id="SM00432">
    <property type="entry name" value="MADS"/>
    <property type="match status" value="1"/>
</dbReference>
<evidence type="ECO:0000256" key="5">
    <source>
        <dbReference type="ARBA" id="ARBA00023242"/>
    </source>
</evidence>
<organism evidence="8 9">
    <name type="scientific">Pisum sativum</name>
    <name type="common">Garden pea</name>
    <name type="synonym">Lathyrus oleraceus</name>
    <dbReference type="NCBI Taxonomy" id="3888"/>
    <lineage>
        <taxon>Eukaryota</taxon>
        <taxon>Viridiplantae</taxon>
        <taxon>Streptophyta</taxon>
        <taxon>Embryophyta</taxon>
        <taxon>Tracheophyta</taxon>
        <taxon>Spermatophyta</taxon>
        <taxon>Magnoliopsida</taxon>
        <taxon>eudicotyledons</taxon>
        <taxon>Gunneridae</taxon>
        <taxon>Pentapetalae</taxon>
        <taxon>rosids</taxon>
        <taxon>fabids</taxon>
        <taxon>Fabales</taxon>
        <taxon>Fabaceae</taxon>
        <taxon>Papilionoideae</taxon>
        <taxon>50 kb inversion clade</taxon>
        <taxon>NPAAA clade</taxon>
        <taxon>Hologalegina</taxon>
        <taxon>IRL clade</taxon>
        <taxon>Fabeae</taxon>
        <taxon>Lathyrus</taxon>
    </lineage>
</organism>
<dbReference type="PROSITE" id="PS50066">
    <property type="entry name" value="MADS_BOX_2"/>
    <property type="match status" value="1"/>
</dbReference>
<accession>A0A9D5AAX3</accession>
<dbReference type="PRINTS" id="PR00404">
    <property type="entry name" value="MADSDOMAIN"/>
</dbReference>
<comment type="subcellular location">
    <subcellularLocation>
        <location evidence="1">Nucleus</location>
    </subcellularLocation>
</comment>
<evidence type="ECO:0000256" key="3">
    <source>
        <dbReference type="ARBA" id="ARBA00023125"/>
    </source>
</evidence>
<feature type="domain" description="MADS-box" evidence="7">
    <location>
        <begin position="8"/>
        <end position="68"/>
    </location>
</feature>
<feature type="compositionally biased region" description="Basic residues" evidence="6">
    <location>
        <begin position="272"/>
        <end position="283"/>
    </location>
</feature>
<dbReference type="Gramene" id="Psat06G0592200-T1">
    <property type="protein sequence ID" value="KAI5401256.1"/>
    <property type="gene ID" value="KIW84_065922"/>
</dbReference>
<evidence type="ECO:0000259" key="7">
    <source>
        <dbReference type="PROSITE" id="PS50066"/>
    </source>
</evidence>
<dbReference type="SUPFAM" id="SSF55455">
    <property type="entry name" value="SRF-like"/>
    <property type="match status" value="1"/>
</dbReference>
<dbReference type="GO" id="GO:0005634">
    <property type="term" value="C:nucleus"/>
    <property type="evidence" value="ECO:0007669"/>
    <property type="project" value="UniProtKB-SubCell"/>
</dbReference>
<dbReference type="GO" id="GO:0000981">
    <property type="term" value="F:DNA-binding transcription factor activity, RNA polymerase II-specific"/>
    <property type="evidence" value="ECO:0007669"/>
    <property type="project" value="TreeGrafter"/>
</dbReference>
<keyword evidence="2" id="KW-0805">Transcription regulation</keyword>
<dbReference type="EMBL" id="JAMSHJ010000006">
    <property type="protein sequence ID" value="KAI5401256.1"/>
    <property type="molecule type" value="Genomic_DNA"/>
</dbReference>
<keyword evidence="3" id="KW-0238">DNA-binding</keyword>
<feature type="region of interest" description="Disordered" evidence="6">
    <location>
        <begin position="166"/>
        <end position="289"/>
    </location>
</feature>
<protein>
    <recommendedName>
        <fullName evidence="7">MADS-box domain-containing protein</fullName>
    </recommendedName>
</protein>
<feature type="region of interest" description="Disordered" evidence="6">
    <location>
        <begin position="1"/>
        <end position="20"/>
    </location>
</feature>
<dbReference type="PANTHER" id="PTHR11945">
    <property type="entry name" value="MADS BOX PROTEIN"/>
    <property type="match status" value="1"/>
</dbReference>
<sequence>MSGEKKSRGRQKIEMKKMSNKSNLQVTFSKRRSGLFKKASDLCILCGVDVALFVFSPSEKVFSFGHPNTDEVIDRYLSQIAPENNNTKQFIKIHRNANVCELNAELTQVNNMLDAEKKLGDQLIQLRKAFEVEFWWACPINGMNRVQMELFKNALKELRSLVAQHPTPIDASTQPTPTDALTYLTPTTASTHPSLPVVSSQPTATSTHSSLSSASSHPTPTAALAHLSLPAPSTHPSLHVVSSRPTAASTHSSLLIASNQSTPTEVSTQQVPKKKRKPQKGLKHIMSQP</sequence>
<dbReference type="Gene3D" id="3.40.1810.10">
    <property type="entry name" value="Transcription factor, MADS-box"/>
    <property type="match status" value="1"/>
</dbReference>
<feature type="compositionally biased region" description="Polar residues" evidence="6">
    <location>
        <begin position="243"/>
        <end position="271"/>
    </location>
</feature>
<dbReference type="Pfam" id="PF00319">
    <property type="entry name" value="SRF-TF"/>
    <property type="match status" value="1"/>
</dbReference>
<dbReference type="InterPro" id="IPR033896">
    <property type="entry name" value="MEF2-like_N"/>
</dbReference>
<dbReference type="GO" id="GO:0046983">
    <property type="term" value="F:protein dimerization activity"/>
    <property type="evidence" value="ECO:0007669"/>
    <property type="project" value="InterPro"/>
</dbReference>
<feature type="compositionally biased region" description="Low complexity" evidence="6">
    <location>
        <begin position="203"/>
        <end position="234"/>
    </location>
</feature>
<dbReference type="InterPro" id="IPR036879">
    <property type="entry name" value="TF_MADSbox_sf"/>
</dbReference>
<dbReference type="GO" id="GO:0045944">
    <property type="term" value="P:positive regulation of transcription by RNA polymerase II"/>
    <property type="evidence" value="ECO:0007669"/>
    <property type="project" value="InterPro"/>
</dbReference>
<comment type="caution">
    <text evidence="8">The sequence shown here is derived from an EMBL/GenBank/DDBJ whole genome shotgun (WGS) entry which is preliminary data.</text>
</comment>
<dbReference type="Gene3D" id="6.10.140.920">
    <property type="match status" value="1"/>
</dbReference>
<keyword evidence="5" id="KW-0539">Nucleus</keyword>
<dbReference type="GO" id="GO:0000978">
    <property type="term" value="F:RNA polymerase II cis-regulatory region sequence-specific DNA binding"/>
    <property type="evidence" value="ECO:0007669"/>
    <property type="project" value="TreeGrafter"/>
</dbReference>
<evidence type="ECO:0000313" key="8">
    <source>
        <dbReference type="EMBL" id="KAI5401256.1"/>
    </source>
</evidence>
<dbReference type="AlphaFoldDB" id="A0A9D5AAX3"/>
<dbReference type="Proteomes" id="UP001058974">
    <property type="component" value="Chromosome 6"/>
</dbReference>
<keyword evidence="9" id="KW-1185">Reference proteome</keyword>
<feature type="compositionally biased region" description="Basic and acidic residues" evidence="6">
    <location>
        <begin position="1"/>
        <end position="17"/>
    </location>
</feature>
<evidence type="ECO:0000256" key="1">
    <source>
        <dbReference type="ARBA" id="ARBA00004123"/>
    </source>
</evidence>
<evidence type="ECO:0000313" key="9">
    <source>
        <dbReference type="Proteomes" id="UP001058974"/>
    </source>
</evidence>
<dbReference type="InterPro" id="IPR002100">
    <property type="entry name" value="TF_MADSbox"/>
</dbReference>